<dbReference type="FunFam" id="3.30.300.30:FF:000003">
    <property type="entry name" value="DIP2 disco-interacting protein 2 homolog A"/>
    <property type="match status" value="1"/>
</dbReference>
<feature type="compositionally biased region" description="Low complexity" evidence="2">
    <location>
        <begin position="202"/>
        <end position="215"/>
    </location>
</feature>
<dbReference type="Gene3D" id="3.30.300.30">
    <property type="match status" value="1"/>
</dbReference>
<dbReference type="Ensembl" id="ENSAZOT00000018929.1">
    <property type="protein sequence ID" value="ENSAZOP00000017619.1"/>
    <property type="gene ID" value="ENSAZOG00000008710.1"/>
</dbReference>
<dbReference type="AlphaFoldDB" id="A0A8B9V1D2"/>
<proteinExistence type="inferred from homology"/>
<dbReference type="InterPro" id="IPR045851">
    <property type="entry name" value="AMP-bd_C_sf"/>
</dbReference>
<organism evidence="4 5">
    <name type="scientific">Anas zonorhyncha</name>
    <name type="common">Eastern spot-billed duck</name>
    <dbReference type="NCBI Taxonomy" id="75864"/>
    <lineage>
        <taxon>Eukaryota</taxon>
        <taxon>Metazoa</taxon>
        <taxon>Chordata</taxon>
        <taxon>Craniata</taxon>
        <taxon>Vertebrata</taxon>
        <taxon>Euteleostomi</taxon>
        <taxon>Archelosauria</taxon>
        <taxon>Archosauria</taxon>
        <taxon>Dinosauria</taxon>
        <taxon>Saurischia</taxon>
        <taxon>Theropoda</taxon>
        <taxon>Coelurosauria</taxon>
        <taxon>Aves</taxon>
        <taxon>Neognathae</taxon>
        <taxon>Galloanserae</taxon>
        <taxon>Anseriformes</taxon>
        <taxon>Anatidae</taxon>
        <taxon>Anatinae</taxon>
        <taxon>Anas</taxon>
    </lineage>
</organism>
<feature type="compositionally biased region" description="Basic and acidic residues" evidence="2">
    <location>
        <begin position="113"/>
        <end position="125"/>
    </location>
</feature>
<dbReference type="CDD" id="cd05905">
    <property type="entry name" value="Dip2"/>
    <property type="match status" value="1"/>
</dbReference>
<reference evidence="4" key="2">
    <citation type="submission" date="2025-09" db="UniProtKB">
        <authorList>
            <consortium name="Ensembl"/>
        </authorList>
    </citation>
    <scope>IDENTIFICATION</scope>
</reference>
<evidence type="ECO:0000259" key="3">
    <source>
        <dbReference type="PROSITE" id="PS51912"/>
    </source>
</evidence>
<dbReference type="InterPro" id="IPR000873">
    <property type="entry name" value="AMP-dep_synth/lig_dom"/>
</dbReference>
<feature type="domain" description="DMAP1-binding" evidence="3">
    <location>
        <begin position="1"/>
        <end position="152"/>
    </location>
</feature>
<dbReference type="Proteomes" id="UP000694549">
    <property type="component" value="Unplaced"/>
</dbReference>
<accession>A0A8B9V1D2</accession>
<feature type="region of interest" description="Disordered" evidence="2">
    <location>
        <begin position="92"/>
        <end position="189"/>
    </location>
</feature>
<comment type="similarity">
    <text evidence="1">Belongs to the DIP2 family.</text>
</comment>
<feature type="compositionally biased region" description="Polar residues" evidence="2">
    <location>
        <begin position="152"/>
        <end position="168"/>
    </location>
</feature>
<feature type="region of interest" description="Disordered" evidence="2">
    <location>
        <begin position="202"/>
        <end position="221"/>
    </location>
</feature>
<protein>
    <recommendedName>
        <fullName evidence="3">DMAP1-binding domain-containing protein</fullName>
    </recommendedName>
</protein>
<dbReference type="PANTHER" id="PTHR22754">
    <property type="entry name" value="DISCO-INTERACTING PROTEIN 2 DIP2 -RELATED"/>
    <property type="match status" value="1"/>
</dbReference>
<feature type="compositionally biased region" description="Polar residues" evidence="2">
    <location>
        <begin position="176"/>
        <end position="189"/>
    </location>
</feature>
<name>A0A8B9V1D2_9AVES</name>
<keyword evidence="5" id="KW-1185">Reference proteome</keyword>
<evidence type="ECO:0000313" key="4">
    <source>
        <dbReference type="Ensembl" id="ENSAZOP00000017619.1"/>
    </source>
</evidence>
<sequence>KSDKSDITQKGYEKKRSKLIGAYLPQPPAANGAAAVRCRLQHSEGAARRMLRTANIGVCDIREAAARERAASTAGNRPLFYFRFGVDQALPQERRTPVTPSSSSRYHRRRSSGSRDERYRSDVHTEAVQAALAKHKERKMAVPMPSKRRSLVVQTSMDAYTPPDTSSGSEDEGSVQGDSQGTPTSSQGSINMEHWISQAIHGSTTSTTSSSSTQSGGSGAAHRLADVMAQTHIENHSAPPDVTTYTSEHSIQVERPQGSTARVAPKYGNAELMETGDGVPVSSRVSAKIQQLVNTLKRPKRPPLREFFVDDFEELLEVQQPDPNQPKPEGAQMLAMRGEQLGVVTNWPPSLEAALQRWGTISPKAPCLTTMDTNGKPLYILTYGKLWTRSMKVAYNILHKLGTKQEPMVRPGDRVTLVFPNNDPAAFMVAFYGCLLAEVVPVPIEVPLTRKDAGSQQIGFLLGSCGVTVALTSDACHKGLPKSPTGEIPQFKGWPKLLWFVTESKHLSKPPRDWFPHIKDANNDTAYIEYKTCKDGSVLGVTVTRIALLTHCQALTQACGYTEAETIVNVLDFKKDVGLWHGILTVSLRQEVICPCASSPEALTVAIRRPTDDSNQPPGRGVLSMHGLTYGVIRVDSEEKLSVLTVQDVGLVMPGAIMCSVKPDGIPQLCKTDEIGELCVCAIATGTSYYGLSGMTKNTFEVFPMTSSGGPITEYPFIRTGLLGFIGPGGLVFVIGKMDGLMVVSGRRHNADDIVATALAVEPMKFVYRGRIAVFSVSVLHDERIVIVAEQRPDSTEEDSFQWMSRVLQAIDSIHQVGVYCLALVPANTLPKTPLGGIHLSETKQLFLEGSLHPCNVLMCPHTCVTNLPKPRQKQPEIGPASVMVGNLVSGKRIAQASGRDLGQIEDNDQARKFLFLSEVLQWRAQTTPDHVLYTLLNCRGTIANSLTCVQLHKRAEKIAVMLMERGHLQDGDHVALVYPPGIDLIAAFYGCLYAGCVPITVRPPHPQNIATTLPTVKMIVEVSRSACLMTTQLICKLLRSREAAAAVDVRTWPPVLDTDDLPKKRPAQIYKPSNPETLAYLDFSVSTTGMLAGVKVGASC</sequence>
<evidence type="ECO:0000256" key="1">
    <source>
        <dbReference type="ARBA" id="ARBA00007735"/>
    </source>
</evidence>
<dbReference type="SUPFAM" id="SSF56801">
    <property type="entry name" value="Acetyl-CoA synthetase-like"/>
    <property type="match status" value="2"/>
</dbReference>
<evidence type="ECO:0000256" key="2">
    <source>
        <dbReference type="SAM" id="MobiDB-lite"/>
    </source>
</evidence>
<dbReference type="InterPro" id="IPR042099">
    <property type="entry name" value="ANL_N_sf"/>
</dbReference>
<dbReference type="Pfam" id="PF00501">
    <property type="entry name" value="AMP-binding"/>
    <property type="match status" value="2"/>
</dbReference>
<dbReference type="PROSITE" id="PS51912">
    <property type="entry name" value="DMAP1_BIND"/>
    <property type="match status" value="1"/>
</dbReference>
<reference evidence="4" key="1">
    <citation type="submission" date="2025-08" db="UniProtKB">
        <authorList>
            <consortium name="Ensembl"/>
        </authorList>
    </citation>
    <scope>IDENTIFICATION</scope>
</reference>
<dbReference type="InterPro" id="IPR037337">
    <property type="entry name" value="Dip2-like_dom"/>
</dbReference>
<dbReference type="Pfam" id="PF06464">
    <property type="entry name" value="DMAP_binding"/>
    <property type="match status" value="2"/>
</dbReference>
<evidence type="ECO:0000313" key="5">
    <source>
        <dbReference type="Proteomes" id="UP000694549"/>
    </source>
</evidence>
<dbReference type="Gene3D" id="3.40.50.12780">
    <property type="entry name" value="N-terminal domain of ligase-like"/>
    <property type="match status" value="3"/>
</dbReference>
<dbReference type="SMART" id="SM01137">
    <property type="entry name" value="DMAP_binding"/>
    <property type="match status" value="1"/>
</dbReference>
<dbReference type="InterPro" id="IPR010506">
    <property type="entry name" value="DMAP1-bd"/>
</dbReference>
<dbReference type="PANTHER" id="PTHR22754:SF33">
    <property type="entry name" value="DISCO-INTERACTING PROTEIN 2 HOMOLOG C"/>
    <property type="match status" value="1"/>
</dbReference>